<dbReference type="Proteomes" id="UP001165561">
    <property type="component" value="Unassembled WGS sequence"/>
</dbReference>
<proteinExistence type="predicted"/>
<dbReference type="EMBL" id="JARACI010000717">
    <property type="protein sequence ID" value="MDD9205924.1"/>
    <property type="molecule type" value="Genomic_DNA"/>
</dbReference>
<gene>
    <name evidence="3" type="ORF">PU560_05495</name>
</gene>
<accession>A0ABT5TV31</accession>
<evidence type="ECO:0000313" key="3">
    <source>
        <dbReference type="EMBL" id="MDD9205924.1"/>
    </source>
</evidence>
<keyword evidence="4" id="KW-1185">Reference proteome</keyword>
<evidence type="ECO:0000313" key="4">
    <source>
        <dbReference type="Proteomes" id="UP001165561"/>
    </source>
</evidence>
<sequence length="196" mass="20133">MSTPEHDAPGGPVGAGFDGPGGASDPWRAPGTRPPSTPYGGPADAGRYAAQAPYAEPTSFAAPTPYTGPTAAPYGPPPPGPYAAPWQEPRRRPSMSTRKRLLLVVGAVLLVAVVAVGGLFALGAALGAPAGLDSEAPAGYGEDPALDRLWDRCESGDGAACDDLFWDSPVGSRYEEFGDTCGERFTDGPWSCKESI</sequence>
<protein>
    <submittedName>
        <fullName evidence="3">Uncharacterized protein</fullName>
    </submittedName>
</protein>
<feature type="transmembrane region" description="Helical" evidence="2">
    <location>
        <begin position="101"/>
        <end position="126"/>
    </location>
</feature>
<feature type="compositionally biased region" description="Low complexity" evidence="1">
    <location>
        <begin position="61"/>
        <end position="73"/>
    </location>
</feature>
<evidence type="ECO:0000256" key="1">
    <source>
        <dbReference type="SAM" id="MobiDB-lite"/>
    </source>
</evidence>
<reference evidence="3" key="1">
    <citation type="submission" date="2023-02" db="EMBL/GenBank/DDBJ databases">
        <title>Georgenia sp.10Sc9-8, isolated from a soil sample collected from the Taklamakan desert.</title>
        <authorList>
            <person name="Liu S."/>
        </authorList>
    </citation>
    <scope>NUCLEOTIDE SEQUENCE</scope>
    <source>
        <strain evidence="3">10Sc9-8</strain>
    </source>
</reference>
<keyword evidence="2" id="KW-0472">Membrane</keyword>
<organism evidence="3 4">
    <name type="scientific">Georgenia halotolerans</name>
    <dbReference type="NCBI Taxonomy" id="3028317"/>
    <lineage>
        <taxon>Bacteria</taxon>
        <taxon>Bacillati</taxon>
        <taxon>Actinomycetota</taxon>
        <taxon>Actinomycetes</taxon>
        <taxon>Micrococcales</taxon>
        <taxon>Bogoriellaceae</taxon>
        <taxon>Georgenia</taxon>
    </lineage>
</organism>
<name>A0ABT5TV31_9MICO</name>
<keyword evidence="2" id="KW-1133">Transmembrane helix</keyword>
<feature type="compositionally biased region" description="Gly residues" evidence="1">
    <location>
        <begin position="11"/>
        <end position="22"/>
    </location>
</feature>
<keyword evidence="2" id="KW-0812">Transmembrane</keyword>
<feature type="region of interest" description="Disordered" evidence="1">
    <location>
        <begin position="1"/>
        <end position="91"/>
    </location>
</feature>
<evidence type="ECO:0000256" key="2">
    <source>
        <dbReference type="SAM" id="Phobius"/>
    </source>
</evidence>
<comment type="caution">
    <text evidence="3">The sequence shown here is derived from an EMBL/GenBank/DDBJ whole genome shotgun (WGS) entry which is preliminary data.</text>
</comment>